<dbReference type="EMBL" id="JBGBPQ010000005">
    <property type="protein sequence ID" value="KAL1523719.1"/>
    <property type="molecule type" value="Genomic_DNA"/>
</dbReference>
<organism evidence="1 2">
    <name type="scientific">Prymnesium parvum</name>
    <name type="common">Toxic golden alga</name>
    <dbReference type="NCBI Taxonomy" id="97485"/>
    <lineage>
        <taxon>Eukaryota</taxon>
        <taxon>Haptista</taxon>
        <taxon>Haptophyta</taxon>
        <taxon>Prymnesiophyceae</taxon>
        <taxon>Prymnesiales</taxon>
        <taxon>Prymnesiaceae</taxon>
        <taxon>Prymnesium</taxon>
    </lineage>
</organism>
<reference evidence="1 2" key="1">
    <citation type="journal article" date="2024" name="Science">
        <title>Giant polyketide synthase enzymes in the biosynthesis of giant marine polyether toxins.</title>
        <authorList>
            <person name="Fallon T.R."/>
            <person name="Shende V.V."/>
            <person name="Wierzbicki I.H."/>
            <person name="Pendleton A.L."/>
            <person name="Watervoot N.F."/>
            <person name="Auber R.P."/>
            <person name="Gonzalez D.J."/>
            <person name="Wisecaver J.H."/>
            <person name="Moore B.S."/>
        </authorList>
    </citation>
    <scope>NUCLEOTIDE SEQUENCE [LARGE SCALE GENOMIC DNA]</scope>
    <source>
        <strain evidence="1 2">12B1</strain>
    </source>
</reference>
<dbReference type="Proteomes" id="UP001515480">
    <property type="component" value="Unassembled WGS sequence"/>
</dbReference>
<sequence length="161" mass="18001">MTSPERTLECPLKRTCISLSMRQENLVFANNRLSTPKLAPLNVPNGQATGGLMVRRLEQLHFAQKPGMHGCVTKKITNLPFVPSYEKLRARPNAHKFALNHHGLMAINIETKSPQQLLRPRTLSPLEPRPAQGLVFYRPMGSAQPSDILTMGNHLVHTKLP</sequence>
<gene>
    <name evidence="1" type="ORF">AB1Y20_018649</name>
</gene>
<evidence type="ECO:0000313" key="2">
    <source>
        <dbReference type="Proteomes" id="UP001515480"/>
    </source>
</evidence>
<accession>A0AB34JT34</accession>
<keyword evidence="2" id="KW-1185">Reference proteome</keyword>
<name>A0AB34JT34_PRYPA</name>
<evidence type="ECO:0000313" key="1">
    <source>
        <dbReference type="EMBL" id="KAL1523719.1"/>
    </source>
</evidence>
<protein>
    <submittedName>
        <fullName evidence="1">Uncharacterized protein</fullName>
    </submittedName>
</protein>
<proteinExistence type="predicted"/>
<dbReference type="AlphaFoldDB" id="A0AB34JT34"/>
<comment type="caution">
    <text evidence="1">The sequence shown here is derived from an EMBL/GenBank/DDBJ whole genome shotgun (WGS) entry which is preliminary data.</text>
</comment>